<dbReference type="Pfam" id="PF00097">
    <property type="entry name" value="zf-C3HC4"/>
    <property type="match status" value="1"/>
</dbReference>
<dbReference type="GO" id="GO:0008270">
    <property type="term" value="F:zinc ion binding"/>
    <property type="evidence" value="ECO:0007669"/>
    <property type="project" value="UniProtKB-KW"/>
</dbReference>
<comment type="caution">
    <text evidence="13">The sequence shown here is derived from an EMBL/GenBank/DDBJ whole genome shotgun (WGS) entry which is preliminary data.</text>
</comment>
<keyword evidence="11" id="KW-0256">Endoplasmic reticulum</keyword>
<dbReference type="GO" id="GO:0005789">
    <property type="term" value="C:endoplasmic reticulum membrane"/>
    <property type="evidence" value="ECO:0007669"/>
    <property type="project" value="UniProtKB-SubCell"/>
</dbReference>
<dbReference type="InterPro" id="IPR001841">
    <property type="entry name" value="Znf_RING"/>
</dbReference>
<gene>
    <name evidence="13" type="ORF">ZIOFF_070191</name>
</gene>
<keyword evidence="9 11" id="KW-0472">Membrane</keyword>
<name>A0A8J5EVA7_ZINOF</name>
<reference evidence="13 14" key="1">
    <citation type="submission" date="2020-08" db="EMBL/GenBank/DDBJ databases">
        <title>Plant Genome Project.</title>
        <authorList>
            <person name="Zhang R.-G."/>
        </authorList>
    </citation>
    <scope>NUCLEOTIDE SEQUENCE [LARGE SCALE GENOMIC DNA]</scope>
    <source>
        <tissue evidence="13">Rhizome</tissue>
    </source>
</reference>
<evidence type="ECO:0000259" key="12">
    <source>
        <dbReference type="PROSITE" id="PS50089"/>
    </source>
</evidence>
<evidence type="ECO:0000256" key="3">
    <source>
        <dbReference type="ARBA" id="ARBA00004906"/>
    </source>
</evidence>
<organism evidence="13 14">
    <name type="scientific">Zingiber officinale</name>
    <name type="common">Ginger</name>
    <name type="synonym">Amomum zingiber</name>
    <dbReference type="NCBI Taxonomy" id="94328"/>
    <lineage>
        <taxon>Eukaryota</taxon>
        <taxon>Viridiplantae</taxon>
        <taxon>Streptophyta</taxon>
        <taxon>Embryophyta</taxon>
        <taxon>Tracheophyta</taxon>
        <taxon>Spermatophyta</taxon>
        <taxon>Magnoliopsida</taxon>
        <taxon>Liliopsida</taxon>
        <taxon>Zingiberales</taxon>
        <taxon>Zingiberaceae</taxon>
        <taxon>Zingiber</taxon>
    </lineage>
</organism>
<keyword evidence="4 11" id="KW-0808">Transferase</keyword>
<comment type="catalytic activity">
    <reaction evidence="1 11">
        <text>S-ubiquitinyl-[E2 ubiquitin-conjugating enzyme]-L-cysteine + [acceptor protein]-L-lysine = [E2 ubiquitin-conjugating enzyme]-L-cysteine + N(6)-ubiquitinyl-[acceptor protein]-L-lysine.</text>
        <dbReference type="EC" id="2.3.2.27"/>
    </reaction>
</comment>
<comment type="pathway">
    <text evidence="3 11">Protein modification; protein ubiquitination.</text>
</comment>
<keyword evidence="14" id="KW-1185">Reference proteome</keyword>
<dbReference type="AlphaFoldDB" id="A0A8J5EVA7"/>
<keyword evidence="7 11" id="KW-0833">Ubl conjugation pathway</keyword>
<evidence type="ECO:0000256" key="8">
    <source>
        <dbReference type="ARBA" id="ARBA00022833"/>
    </source>
</evidence>
<proteinExistence type="predicted"/>
<dbReference type="InterPro" id="IPR017907">
    <property type="entry name" value="Znf_RING_CS"/>
</dbReference>
<dbReference type="GO" id="GO:0016567">
    <property type="term" value="P:protein ubiquitination"/>
    <property type="evidence" value="ECO:0007669"/>
    <property type="project" value="UniProtKB-UniPathway"/>
</dbReference>
<keyword evidence="11" id="KW-0812">Transmembrane</keyword>
<evidence type="ECO:0000256" key="10">
    <source>
        <dbReference type="PROSITE-ProRule" id="PRU00175"/>
    </source>
</evidence>
<dbReference type="OrthoDB" id="6270329at2759"/>
<evidence type="ECO:0000256" key="1">
    <source>
        <dbReference type="ARBA" id="ARBA00000900"/>
    </source>
</evidence>
<keyword evidence="5 11" id="KW-0479">Metal-binding</keyword>
<comment type="subcellular location">
    <subcellularLocation>
        <location evidence="2">Endomembrane system</location>
    </subcellularLocation>
    <subcellularLocation>
        <location evidence="11">Endoplasmic reticulum membrane</location>
        <topology evidence="11">Single-pass type IV membrane protein</topology>
    </subcellularLocation>
</comment>
<dbReference type="SMART" id="SM00184">
    <property type="entry name" value="RING"/>
    <property type="match status" value="1"/>
</dbReference>
<dbReference type="InterPro" id="IPR045103">
    <property type="entry name" value="RNF5/RNF185-like"/>
</dbReference>
<dbReference type="EMBL" id="JACMSC010000020">
    <property type="protein sequence ID" value="KAG6472714.1"/>
    <property type="molecule type" value="Genomic_DNA"/>
</dbReference>
<dbReference type="InterPro" id="IPR018957">
    <property type="entry name" value="Znf_C3HC4_RING-type"/>
</dbReference>
<feature type="domain" description="RING-type" evidence="12">
    <location>
        <begin position="45"/>
        <end position="87"/>
    </location>
</feature>
<dbReference type="GO" id="GO:0006511">
    <property type="term" value="P:ubiquitin-dependent protein catabolic process"/>
    <property type="evidence" value="ECO:0007669"/>
    <property type="project" value="UniProtKB-UniRule"/>
</dbReference>
<evidence type="ECO:0000256" key="4">
    <source>
        <dbReference type="ARBA" id="ARBA00022679"/>
    </source>
</evidence>
<evidence type="ECO:0000256" key="2">
    <source>
        <dbReference type="ARBA" id="ARBA00004308"/>
    </source>
</evidence>
<dbReference type="PANTHER" id="PTHR12313">
    <property type="entry name" value="E3 UBIQUITIN-PROTEIN LIGASE RNF5-RELATED"/>
    <property type="match status" value="1"/>
</dbReference>
<evidence type="ECO:0000256" key="11">
    <source>
        <dbReference type="RuleBase" id="RU369090"/>
    </source>
</evidence>
<protein>
    <recommendedName>
        <fullName evidence="11">E3 ubiquitin-protein ligase RMA</fullName>
        <ecNumber evidence="11">2.3.2.27</ecNumber>
    </recommendedName>
    <alternativeName>
        <fullName evidence="11">Protein RING membrane-anchor</fullName>
    </alternativeName>
    <alternativeName>
        <fullName evidence="11">RING-type E3 ubiquitin transferase RMA</fullName>
    </alternativeName>
</protein>
<evidence type="ECO:0000256" key="5">
    <source>
        <dbReference type="ARBA" id="ARBA00022723"/>
    </source>
</evidence>
<comment type="domain">
    <text evidence="11">The RING-type zinc finger domain is responsible for E3 ligase activity.</text>
</comment>
<keyword evidence="11" id="KW-1133">Transmembrane helix</keyword>
<dbReference type="EC" id="2.3.2.27" evidence="11"/>
<dbReference type="PROSITE" id="PS00518">
    <property type="entry name" value="ZF_RING_1"/>
    <property type="match status" value="1"/>
</dbReference>
<keyword evidence="6 10" id="KW-0863">Zinc-finger</keyword>
<dbReference type="UniPathway" id="UPA00143"/>
<evidence type="ECO:0000256" key="6">
    <source>
        <dbReference type="ARBA" id="ARBA00022771"/>
    </source>
</evidence>
<accession>A0A8J5EVA7</accession>
<evidence type="ECO:0000256" key="9">
    <source>
        <dbReference type="ARBA" id="ARBA00023136"/>
    </source>
</evidence>
<dbReference type="GO" id="GO:0061630">
    <property type="term" value="F:ubiquitin protein ligase activity"/>
    <property type="evidence" value="ECO:0007669"/>
    <property type="project" value="UniProtKB-UniRule"/>
</dbReference>
<evidence type="ECO:0000313" key="14">
    <source>
        <dbReference type="Proteomes" id="UP000734854"/>
    </source>
</evidence>
<evidence type="ECO:0000313" key="13">
    <source>
        <dbReference type="EMBL" id="KAG6472714.1"/>
    </source>
</evidence>
<sequence>MEAEYIPQPCNPLACSFSRTMEKSQAHERSDGTAPATAMTGHFDCNICLDFVVDPVVTLCGHLYCWPCIYKWMQVESNAHQQCPVCKAFLSQDTVVPLFGRGRDSSPKVAQGIPLRPAINFNHDNTVSNLTQQSQFQHHHPHHHHHLNDSIAYEDSSLLTTGVGGLAFWILPWVHSRQYILTLSGNNPRLRRQELQVESSLHQIWVFLIFCAVVCFLVF</sequence>
<keyword evidence="8 11" id="KW-0862">Zinc</keyword>
<dbReference type="PROSITE" id="PS50089">
    <property type="entry name" value="ZF_RING_2"/>
    <property type="match status" value="1"/>
</dbReference>
<comment type="function">
    <text evidence="11">E3 ubiquitin-protein ligase.</text>
</comment>
<dbReference type="Proteomes" id="UP000734854">
    <property type="component" value="Unassembled WGS sequence"/>
</dbReference>
<feature type="transmembrane region" description="Helical" evidence="11">
    <location>
        <begin position="200"/>
        <end position="218"/>
    </location>
</feature>
<evidence type="ECO:0000256" key="7">
    <source>
        <dbReference type="ARBA" id="ARBA00022786"/>
    </source>
</evidence>